<dbReference type="Proteomes" id="UP000193061">
    <property type="component" value="Unassembled WGS sequence"/>
</dbReference>
<evidence type="ECO:0000313" key="1">
    <source>
        <dbReference type="EMBL" id="SLN51272.1"/>
    </source>
</evidence>
<accession>A0A1X6ZGU2</accession>
<protein>
    <submittedName>
        <fullName evidence="1">Uncharacterized protein</fullName>
    </submittedName>
</protein>
<name>A0A1X6ZGU2_9RHOB</name>
<dbReference type="EMBL" id="FWFX01000007">
    <property type="protein sequence ID" value="SLN51272.1"/>
    <property type="molecule type" value="Genomic_DNA"/>
</dbReference>
<dbReference type="OrthoDB" id="7876668at2"/>
<keyword evidence="2" id="KW-1185">Reference proteome</keyword>
<evidence type="ECO:0000313" key="2">
    <source>
        <dbReference type="Proteomes" id="UP000193061"/>
    </source>
</evidence>
<proteinExistence type="predicted"/>
<gene>
    <name evidence="1" type="ORF">ROA7450_02564</name>
</gene>
<dbReference type="RefSeq" id="WP_085806186.1">
    <property type="nucleotide sequence ID" value="NZ_FWFX01000007.1"/>
</dbReference>
<organism evidence="1 2">
    <name type="scientific">Roseovarius albus</name>
    <dbReference type="NCBI Taxonomy" id="1247867"/>
    <lineage>
        <taxon>Bacteria</taxon>
        <taxon>Pseudomonadati</taxon>
        <taxon>Pseudomonadota</taxon>
        <taxon>Alphaproteobacteria</taxon>
        <taxon>Rhodobacterales</taxon>
        <taxon>Roseobacteraceae</taxon>
        <taxon>Roseovarius</taxon>
    </lineage>
</organism>
<reference evidence="1 2" key="1">
    <citation type="submission" date="2017-03" db="EMBL/GenBank/DDBJ databases">
        <authorList>
            <person name="Afonso C.L."/>
            <person name="Miller P.J."/>
            <person name="Scott M.A."/>
            <person name="Spackman E."/>
            <person name="Goraichik I."/>
            <person name="Dimitrov K.M."/>
            <person name="Suarez D.L."/>
            <person name="Swayne D.E."/>
        </authorList>
    </citation>
    <scope>NUCLEOTIDE SEQUENCE [LARGE SCALE GENOMIC DNA]</scope>
    <source>
        <strain evidence="1 2">CECT 7450</strain>
    </source>
</reference>
<sequence>MRLSLLITAVLWPSLIQAESTRVIDGRAVAWKAMSGHQMLIRGEFATLKGVLCPPVSTPEGRDAKALLNAFMKSGRGNVRCIIDGPEGNRTVECFKERRSFATGMIESDLCVAH</sequence>
<dbReference type="AlphaFoldDB" id="A0A1X6ZGU2"/>